<dbReference type="GO" id="GO:0004497">
    <property type="term" value="F:monooxygenase activity"/>
    <property type="evidence" value="ECO:0007669"/>
    <property type="project" value="UniProtKB-KW"/>
</dbReference>
<organism evidence="1 2">
    <name type="scientific">Carex littledalei</name>
    <dbReference type="NCBI Taxonomy" id="544730"/>
    <lineage>
        <taxon>Eukaryota</taxon>
        <taxon>Viridiplantae</taxon>
        <taxon>Streptophyta</taxon>
        <taxon>Embryophyta</taxon>
        <taxon>Tracheophyta</taxon>
        <taxon>Spermatophyta</taxon>
        <taxon>Magnoliopsida</taxon>
        <taxon>Liliopsida</taxon>
        <taxon>Poales</taxon>
        <taxon>Cyperaceae</taxon>
        <taxon>Cyperoideae</taxon>
        <taxon>Cariceae</taxon>
        <taxon>Carex</taxon>
        <taxon>Carex subgen. Euthyceras</taxon>
    </lineage>
</organism>
<dbReference type="EMBL" id="SWLB01000022">
    <property type="protein sequence ID" value="KAF3324380.1"/>
    <property type="molecule type" value="Genomic_DNA"/>
</dbReference>
<dbReference type="PANTHER" id="PTHR47951">
    <property type="entry name" value="OS08G0547900 PROTEIN"/>
    <property type="match status" value="1"/>
</dbReference>
<name>A0A833QH16_9POAL</name>
<dbReference type="InterPro" id="IPR036396">
    <property type="entry name" value="Cyt_P450_sf"/>
</dbReference>
<accession>A0A833QH16</accession>
<dbReference type="GO" id="GO:0020037">
    <property type="term" value="F:heme binding"/>
    <property type="evidence" value="ECO:0007669"/>
    <property type="project" value="InterPro"/>
</dbReference>
<evidence type="ECO:0000313" key="1">
    <source>
        <dbReference type="EMBL" id="KAF3324380.1"/>
    </source>
</evidence>
<dbReference type="OrthoDB" id="681444at2759"/>
<gene>
    <name evidence="1" type="ORF">FCM35_KLT11847</name>
</gene>
<dbReference type="Gene3D" id="1.10.630.10">
    <property type="entry name" value="Cytochrome P450"/>
    <property type="match status" value="1"/>
</dbReference>
<reference evidence="1" key="1">
    <citation type="submission" date="2020-01" db="EMBL/GenBank/DDBJ databases">
        <title>Genome sequence of Kobresia littledalei, the first chromosome-level genome in the family Cyperaceae.</title>
        <authorList>
            <person name="Qu G."/>
        </authorList>
    </citation>
    <scope>NUCLEOTIDE SEQUENCE</scope>
    <source>
        <strain evidence="1">C.B.Clarke</strain>
        <tissue evidence="1">Leaf</tissue>
    </source>
</reference>
<dbReference type="PANTHER" id="PTHR47951:SF3">
    <property type="entry name" value="CYTOCHROME P450, FAMILY 706, SUBFAMILY A, POLYPEPTIDE 4"/>
    <property type="match status" value="1"/>
</dbReference>
<proteinExistence type="predicted"/>
<dbReference type="GO" id="GO:0016705">
    <property type="term" value="F:oxidoreductase activity, acting on paired donors, with incorporation or reduction of molecular oxygen"/>
    <property type="evidence" value="ECO:0007669"/>
    <property type="project" value="InterPro"/>
</dbReference>
<dbReference type="Proteomes" id="UP000623129">
    <property type="component" value="Unassembled WGS sequence"/>
</dbReference>
<comment type="caution">
    <text evidence="1">The sequence shown here is derived from an EMBL/GenBank/DDBJ whole genome shotgun (WGS) entry which is preliminary data.</text>
</comment>
<protein>
    <submittedName>
        <fullName evidence="1">Tyrosine N-monooxygenase-like protein</fullName>
    </submittedName>
</protein>
<dbReference type="InterPro" id="IPR001128">
    <property type="entry name" value="Cyt_P450"/>
</dbReference>
<sequence length="148" mass="17046">MVEGTSVKVHISGNNILLNDMERIDYFPSLIGLDLDGHEKILKDAQKTIDKLHDPIIEERIKLWRQASNDSERREPQDWLDVLVSLKDADGRFLLTAEEIKAQSIEMFIANVDNPSNAVEWILAEMMNNPEILEKATKEGTTIWCFFY</sequence>
<evidence type="ECO:0000313" key="2">
    <source>
        <dbReference type="Proteomes" id="UP000623129"/>
    </source>
</evidence>
<dbReference type="Pfam" id="PF00067">
    <property type="entry name" value="p450"/>
    <property type="match status" value="1"/>
</dbReference>
<dbReference type="GO" id="GO:0005506">
    <property type="term" value="F:iron ion binding"/>
    <property type="evidence" value="ECO:0007669"/>
    <property type="project" value="InterPro"/>
</dbReference>
<dbReference type="AlphaFoldDB" id="A0A833QH16"/>
<keyword evidence="1" id="KW-0560">Oxidoreductase</keyword>
<dbReference type="SUPFAM" id="SSF48264">
    <property type="entry name" value="Cytochrome P450"/>
    <property type="match status" value="1"/>
</dbReference>
<keyword evidence="2" id="KW-1185">Reference proteome</keyword>
<keyword evidence="1" id="KW-0503">Monooxygenase</keyword>